<protein>
    <submittedName>
        <fullName evidence="1">Uncharacterized protein</fullName>
    </submittedName>
</protein>
<gene>
    <name evidence="1" type="ORF">DGG96_07430</name>
</gene>
<comment type="caution">
    <text evidence="1">The sequence shown here is derived from an EMBL/GenBank/DDBJ whole genome shotgun (WGS) entry which is preliminary data.</text>
</comment>
<organism evidence="1 2">
    <name type="scientific">Legionella qingyii</name>
    <dbReference type="NCBI Taxonomy" id="2184757"/>
    <lineage>
        <taxon>Bacteria</taxon>
        <taxon>Pseudomonadati</taxon>
        <taxon>Pseudomonadota</taxon>
        <taxon>Gammaproteobacteria</taxon>
        <taxon>Legionellales</taxon>
        <taxon>Legionellaceae</taxon>
        <taxon>Legionella</taxon>
    </lineage>
</organism>
<reference evidence="1 2" key="1">
    <citation type="submission" date="2018-05" db="EMBL/GenBank/DDBJ databases">
        <title>Legionella qingyii sp.nov., whole genome shotgun sequence.</title>
        <authorList>
            <person name="Wu H."/>
            <person name="Zhu Q."/>
            <person name="Hu C."/>
        </authorList>
    </citation>
    <scope>NUCLEOTIDE SEQUENCE [LARGE SCALE GENOMIC DNA]</scope>
    <source>
        <strain evidence="1 2">HEB18</strain>
    </source>
</reference>
<name>A0A317U529_9GAMM</name>
<dbReference type="Proteomes" id="UP000247152">
    <property type="component" value="Unassembled WGS sequence"/>
</dbReference>
<evidence type="ECO:0000313" key="1">
    <source>
        <dbReference type="EMBL" id="PWY56318.1"/>
    </source>
</evidence>
<accession>A0A317U529</accession>
<evidence type="ECO:0000313" key="2">
    <source>
        <dbReference type="Proteomes" id="UP000247152"/>
    </source>
</evidence>
<sequence length="112" mass="12534">MHLVWFVVIAEGNVGVDIAHAPNGILAMENVLESLQVRSFFAPSLKNFIKVIYGLQDALDKESSYGIAGMVEEKGCLVITVFRDPLQDKHEQTVAMPRNFVVIQRSRFSINN</sequence>
<dbReference type="AlphaFoldDB" id="A0A317U529"/>
<dbReference type="EMBL" id="QHJG01000009">
    <property type="protein sequence ID" value="PWY56318.1"/>
    <property type="molecule type" value="Genomic_DNA"/>
</dbReference>
<proteinExistence type="predicted"/>